<organism evidence="2 3">
    <name type="scientific">Metarhizium humberi</name>
    <dbReference type="NCBI Taxonomy" id="2596975"/>
    <lineage>
        <taxon>Eukaryota</taxon>
        <taxon>Fungi</taxon>
        <taxon>Dikarya</taxon>
        <taxon>Ascomycota</taxon>
        <taxon>Pezizomycotina</taxon>
        <taxon>Sordariomycetes</taxon>
        <taxon>Hypocreomycetidae</taxon>
        <taxon>Hypocreales</taxon>
        <taxon>Clavicipitaceae</taxon>
        <taxon>Metarhizium</taxon>
    </lineage>
</organism>
<gene>
    <name evidence="2" type="ORF">MHUMG1_06964</name>
</gene>
<feature type="region of interest" description="Disordered" evidence="1">
    <location>
        <begin position="1"/>
        <end position="68"/>
    </location>
</feature>
<proteinExistence type="predicted"/>
<keyword evidence="3" id="KW-1185">Reference proteome</keyword>
<dbReference type="EMBL" id="JACEFI010000013">
    <property type="protein sequence ID" value="KAH0595215.1"/>
    <property type="molecule type" value="Genomic_DNA"/>
</dbReference>
<comment type="caution">
    <text evidence="2">The sequence shown here is derived from an EMBL/GenBank/DDBJ whole genome shotgun (WGS) entry which is preliminary data.</text>
</comment>
<reference evidence="2 3" key="1">
    <citation type="submission" date="2020-07" db="EMBL/GenBank/DDBJ databases">
        <title>Metarhizium humberi genome.</title>
        <authorList>
            <person name="Lysoe E."/>
        </authorList>
    </citation>
    <scope>NUCLEOTIDE SEQUENCE [LARGE SCALE GENOMIC DNA]</scope>
    <source>
        <strain evidence="2 3">ESALQ1638</strain>
    </source>
</reference>
<protein>
    <submittedName>
        <fullName evidence="2">Uncharacterized protein</fullName>
    </submittedName>
</protein>
<accession>A0A9P8M6X6</accession>
<evidence type="ECO:0000256" key="1">
    <source>
        <dbReference type="SAM" id="MobiDB-lite"/>
    </source>
</evidence>
<evidence type="ECO:0000313" key="2">
    <source>
        <dbReference type="EMBL" id="KAH0595215.1"/>
    </source>
</evidence>
<name>A0A9P8M6X6_9HYPO</name>
<dbReference type="AlphaFoldDB" id="A0A9P8M6X6"/>
<evidence type="ECO:0000313" key="3">
    <source>
        <dbReference type="Proteomes" id="UP000764110"/>
    </source>
</evidence>
<sequence length="127" mass="13888">MGRASPTFSNRHPGAHGTPSSEEPICDPPQPSITVKMSDRTNWGGLWEEQHEHAQPGGEGCVFGPSDDEDDPGHLLECCDETDRKHRGLWCVNASVHDYVSAVRPWSMSHFDVIPSAANVWEEAPAG</sequence>
<dbReference type="Proteomes" id="UP000764110">
    <property type="component" value="Unassembled WGS sequence"/>
</dbReference>
<feature type="compositionally biased region" description="Polar residues" evidence="1">
    <location>
        <begin position="1"/>
        <end position="10"/>
    </location>
</feature>